<dbReference type="SUPFAM" id="SSF111038">
    <property type="entry name" value="YjbQ-like"/>
    <property type="match status" value="1"/>
</dbReference>
<comment type="similarity">
    <text evidence="1">Belongs to the UPF0047 family.</text>
</comment>
<name>S7TF59_DESML</name>
<protein>
    <recommendedName>
        <fullName evidence="4">YjbQ family protein</fullName>
    </recommendedName>
</protein>
<organism evidence="2 3">
    <name type="scientific">Desulfococcus multivorans DSM 2059</name>
    <dbReference type="NCBI Taxonomy" id="1121405"/>
    <lineage>
        <taxon>Bacteria</taxon>
        <taxon>Pseudomonadati</taxon>
        <taxon>Thermodesulfobacteriota</taxon>
        <taxon>Desulfobacteria</taxon>
        <taxon>Desulfobacterales</taxon>
        <taxon>Desulfococcaceae</taxon>
        <taxon>Desulfococcus</taxon>
    </lineage>
</organism>
<proteinExistence type="inferred from homology"/>
<accession>S7TF59</accession>
<dbReference type="Pfam" id="PF01894">
    <property type="entry name" value="YjbQ"/>
    <property type="match status" value="1"/>
</dbReference>
<gene>
    <name evidence="2" type="ORF">dsmv_0537</name>
</gene>
<dbReference type="PIRSF" id="PIRSF004681">
    <property type="entry name" value="UCP004681"/>
    <property type="match status" value="1"/>
</dbReference>
<evidence type="ECO:0000313" key="3">
    <source>
        <dbReference type="Proteomes" id="UP000014977"/>
    </source>
</evidence>
<dbReference type="AlphaFoldDB" id="S7TF59"/>
<dbReference type="RefSeq" id="WP_020877648.1">
    <property type="nucleotide sequence ID" value="NZ_ATHJ01000105.1"/>
</dbReference>
<dbReference type="NCBIfam" id="TIGR00149">
    <property type="entry name" value="TIGR00149_YjbQ"/>
    <property type="match status" value="1"/>
</dbReference>
<dbReference type="InterPro" id="IPR035917">
    <property type="entry name" value="YjbQ-like_sf"/>
</dbReference>
<reference evidence="2 3" key="1">
    <citation type="journal article" date="2013" name="Genome Announc.">
        <title>Draft genome sequences for three mercury-methylating, sulfate-reducing bacteria.</title>
        <authorList>
            <person name="Brown S.D."/>
            <person name="Hurt R.A.Jr."/>
            <person name="Gilmour C.C."/>
            <person name="Elias D.A."/>
        </authorList>
    </citation>
    <scope>NUCLEOTIDE SEQUENCE [LARGE SCALE GENOMIC DNA]</scope>
    <source>
        <strain evidence="2 3">DSM 2059</strain>
    </source>
</reference>
<comment type="caution">
    <text evidence="2">The sequence shown here is derived from an EMBL/GenBank/DDBJ whole genome shotgun (WGS) entry which is preliminary data.</text>
</comment>
<dbReference type="PATRIC" id="fig|1121405.3.peg.3238"/>
<evidence type="ECO:0008006" key="4">
    <source>
        <dbReference type="Google" id="ProtNLM"/>
    </source>
</evidence>
<evidence type="ECO:0000256" key="1">
    <source>
        <dbReference type="ARBA" id="ARBA00005534"/>
    </source>
</evidence>
<keyword evidence="3" id="KW-1185">Reference proteome</keyword>
<dbReference type="eggNOG" id="COG0432">
    <property type="taxonomic scope" value="Bacteria"/>
</dbReference>
<dbReference type="Gene3D" id="2.60.120.460">
    <property type="entry name" value="YjbQ-like"/>
    <property type="match status" value="1"/>
</dbReference>
<sequence length="134" mass="14949">MILSIRSNQKTELIDVTEAVRKAVAVENIDNGFCMLYVPHTTAAVTINENADPTVKDDILMVLNRVIPWDAAYRHLEGNSPAHVKSTLVGASELLTIENSRLILGRWQGIFFCEFDGPRNRNLHVNFLKGGHHG</sequence>
<dbReference type="PANTHER" id="PTHR30615:SF8">
    <property type="entry name" value="UPF0047 PROTEIN C4A8.02C"/>
    <property type="match status" value="1"/>
</dbReference>
<dbReference type="PANTHER" id="PTHR30615">
    <property type="entry name" value="UNCHARACTERIZED PROTEIN YJBQ-RELATED"/>
    <property type="match status" value="1"/>
</dbReference>
<dbReference type="EMBL" id="ATHJ01000105">
    <property type="protein sequence ID" value="EPR35832.1"/>
    <property type="molecule type" value="Genomic_DNA"/>
</dbReference>
<dbReference type="InterPro" id="IPR001602">
    <property type="entry name" value="UPF0047_YjbQ-like"/>
</dbReference>
<evidence type="ECO:0000313" key="2">
    <source>
        <dbReference type="EMBL" id="EPR35832.1"/>
    </source>
</evidence>
<dbReference type="STRING" id="897.B2D07_15335"/>
<dbReference type="OrthoDB" id="9801725at2"/>
<dbReference type="Proteomes" id="UP000014977">
    <property type="component" value="Unassembled WGS sequence"/>
</dbReference>